<keyword evidence="8" id="KW-1185">Reference proteome</keyword>
<dbReference type="SUPFAM" id="SSF53474">
    <property type="entry name" value="alpha/beta-Hydrolases"/>
    <property type="match status" value="1"/>
</dbReference>
<dbReference type="InterPro" id="IPR010941">
    <property type="entry name" value="PhaC_N"/>
</dbReference>
<keyword evidence="4 7" id="KW-0012">Acyltransferase</keyword>
<comment type="subcellular location">
    <subcellularLocation>
        <location evidence="1">Cytoplasm</location>
    </subcellularLocation>
</comment>
<dbReference type="PANTHER" id="PTHR36837:SF5">
    <property type="entry name" value="POLY-3-HYDROXYBUTYRATE SYNTHASE"/>
    <property type="match status" value="1"/>
</dbReference>
<reference evidence="7 8" key="1">
    <citation type="submission" date="2023-07" db="EMBL/GenBank/DDBJ databases">
        <title>Genomic Encyclopedia of Type Strains, Phase IV (KMG-IV): sequencing the most valuable type-strain genomes for metagenomic binning, comparative biology and taxonomic classification.</title>
        <authorList>
            <person name="Goeker M."/>
        </authorList>
    </citation>
    <scope>NUCLEOTIDE SEQUENCE [LARGE SCALE GENOMIC DNA]</scope>
    <source>
        <strain evidence="7 8">B1-1</strain>
    </source>
</reference>
<dbReference type="EC" id="2.3.1.-" evidence="7"/>
<evidence type="ECO:0000313" key="7">
    <source>
        <dbReference type="EMBL" id="MDQ0514910.1"/>
    </source>
</evidence>
<feature type="domain" description="AB hydrolase-1" evidence="5">
    <location>
        <begin position="295"/>
        <end position="536"/>
    </location>
</feature>
<dbReference type="Proteomes" id="UP001223743">
    <property type="component" value="Unassembled WGS sequence"/>
</dbReference>
<comment type="caution">
    <text evidence="7">The sequence shown here is derived from an EMBL/GenBank/DDBJ whole genome shotgun (WGS) entry which is preliminary data.</text>
</comment>
<name>A0ABU0M1U0_9HYPH</name>
<evidence type="ECO:0000256" key="3">
    <source>
        <dbReference type="ARBA" id="ARBA00022679"/>
    </source>
</evidence>
<evidence type="ECO:0000259" key="5">
    <source>
        <dbReference type="Pfam" id="PF00561"/>
    </source>
</evidence>
<dbReference type="Gene3D" id="3.40.50.1820">
    <property type="entry name" value="alpha/beta hydrolase"/>
    <property type="match status" value="1"/>
</dbReference>
<evidence type="ECO:0000259" key="6">
    <source>
        <dbReference type="Pfam" id="PF07167"/>
    </source>
</evidence>
<feature type="domain" description="Poly-beta-hydroxybutyrate polymerase N-terminal" evidence="6">
    <location>
        <begin position="121"/>
        <end position="293"/>
    </location>
</feature>
<keyword evidence="3 7" id="KW-0808">Transferase</keyword>
<sequence length="612" mass="68837">MAGDKNGSGEAKSAAGSPISLMVKDPERLARNIALIVEALSRAAANYLKPRENGSVSGDLVDEISEIVKTLSKVVEYWTSDPSRSFTAQTRLFGRYFALWNTMLARMAGAEMPPIAKPDPRDKRFQDPQWSENAYFDFIKQFYLVTAQWADELARDATDLDQHTRLKARFYVRQVANAISPSNFLFTNPEILRDTLDSSAENLVRGANMLADDIAAGEGELKIRQVDTKSFTIGGNLALTPGKVVHQNDVCQLIQYKPATAEVLKRPLLIVPPWINKFYILDLTPEKSFIKWAVEQGHTVFVVSWVNPDERQAGKSFEHYMREGILESLDVIQKITRENEVNAIGYCVGGTLLSFTLAYMAATGDTRIAAATLFATQVDFTFAGDLKVFIDEEQIESLEKKMSVRGYLEGKNMASSFNMLRSNELIWSYVVNNYFRGREPIPFDLLFWNWDATRMPAANHSFYLRNCYLDNKLAKGELEVGETKLSLRDVKIPIFNLATREDHIAPPRSVFYGSSFFGGPVTFVLSGSGHIAGVVNPPVRKKYQYWTGPAPVGDGFDEWLMHAEEHPGSWWPHWQAWVESLDDTRVKARIPGGRRVKPIEDAPGSYVKVMSE</sequence>
<organism evidence="7 8">
    <name type="scientific">Kaistia geumhonensis</name>
    <dbReference type="NCBI Taxonomy" id="410839"/>
    <lineage>
        <taxon>Bacteria</taxon>
        <taxon>Pseudomonadati</taxon>
        <taxon>Pseudomonadota</taxon>
        <taxon>Alphaproteobacteria</taxon>
        <taxon>Hyphomicrobiales</taxon>
        <taxon>Kaistiaceae</taxon>
        <taxon>Kaistia</taxon>
    </lineage>
</organism>
<proteinExistence type="predicted"/>
<dbReference type="InterPro" id="IPR000073">
    <property type="entry name" value="AB_hydrolase_1"/>
</dbReference>
<evidence type="ECO:0000256" key="2">
    <source>
        <dbReference type="ARBA" id="ARBA00022490"/>
    </source>
</evidence>
<dbReference type="EMBL" id="JAUSWJ010000001">
    <property type="protein sequence ID" value="MDQ0514910.1"/>
    <property type="molecule type" value="Genomic_DNA"/>
</dbReference>
<evidence type="ECO:0000256" key="1">
    <source>
        <dbReference type="ARBA" id="ARBA00004496"/>
    </source>
</evidence>
<keyword evidence="2" id="KW-0963">Cytoplasm</keyword>
<dbReference type="GO" id="GO:0016746">
    <property type="term" value="F:acyltransferase activity"/>
    <property type="evidence" value="ECO:0007669"/>
    <property type="project" value="UniProtKB-KW"/>
</dbReference>
<dbReference type="InterPro" id="IPR010963">
    <property type="entry name" value="PHA_synth_I"/>
</dbReference>
<evidence type="ECO:0000256" key="4">
    <source>
        <dbReference type="ARBA" id="ARBA00023315"/>
    </source>
</evidence>
<dbReference type="Pfam" id="PF00561">
    <property type="entry name" value="Abhydrolase_1"/>
    <property type="match status" value="1"/>
</dbReference>
<gene>
    <name evidence="7" type="ORF">QO015_000523</name>
</gene>
<accession>A0ABU0M1U0</accession>
<protein>
    <submittedName>
        <fullName evidence="7">Polyhydroxyalkanoate synthase</fullName>
        <ecNumber evidence="7">2.3.1.-</ecNumber>
    </submittedName>
</protein>
<dbReference type="InterPro" id="IPR051321">
    <property type="entry name" value="PHA/PHB_synthase"/>
</dbReference>
<evidence type="ECO:0000313" key="8">
    <source>
        <dbReference type="Proteomes" id="UP001223743"/>
    </source>
</evidence>
<dbReference type="InterPro" id="IPR029058">
    <property type="entry name" value="AB_hydrolase_fold"/>
</dbReference>
<dbReference type="Pfam" id="PF07167">
    <property type="entry name" value="PhaC_N"/>
    <property type="match status" value="1"/>
</dbReference>
<dbReference type="NCBIfam" id="TIGR01838">
    <property type="entry name" value="PHA_synth_I"/>
    <property type="match status" value="1"/>
</dbReference>
<dbReference type="PANTHER" id="PTHR36837">
    <property type="entry name" value="POLY(3-HYDROXYALKANOATE) POLYMERASE SUBUNIT PHAC"/>
    <property type="match status" value="1"/>
</dbReference>